<dbReference type="EMBL" id="BNAU01000006">
    <property type="protein sequence ID" value="GHF11874.1"/>
    <property type="molecule type" value="Genomic_DNA"/>
</dbReference>
<dbReference type="CDD" id="cd21107">
    <property type="entry name" value="RsiG"/>
    <property type="match status" value="1"/>
</dbReference>
<reference evidence="4" key="1">
    <citation type="journal article" date="2019" name="Int. J. Syst. Evol. Microbiol.">
        <title>The Global Catalogue of Microorganisms (GCM) 10K type strain sequencing project: providing services to taxonomists for standard genome sequencing and annotation.</title>
        <authorList>
            <consortium name="The Broad Institute Genomics Platform"/>
            <consortium name="The Broad Institute Genome Sequencing Center for Infectious Disease"/>
            <person name="Wu L."/>
            <person name="Ma J."/>
        </authorList>
    </citation>
    <scope>NUCLEOTIDE SEQUENCE [LARGE SCALE GENOMIC DNA]</scope>
    <source>
        <strain evidence="4">CGMCC 4.7677</strain>
    </source>
</reference>
<dbReference type="Pfam" id="PF22802">
    <property type="entry name" value="RsiG"/>
    <property type="match status" value="2"/>
</dbReference>
<evidence type="ECO:0000256" key="1">
    <source>
        <dbReference type="SAM" id="MobiDB-lite"/>
    </source>
</evidence>
<accession>A0ABQ3JF86</accession>
<dbReference type="Proteomes" id="UP000605897">
    <property type="component" value="Unassembled WGS sequence"/>
</dbReference>
<proteinExistence type="predicted"/>
<keyword evidence="4" id="KW-1185">Reference proteome</keyword>
<dbReference type="InterPro" id="IPR055209">
    <property type="entry name" value="RsiG-like_dom"/>
</dbReference>
<gene>
    <name evidence="3" type="ORF">GCM10017786_52190</name>
</gene>
<evidence type="ECO:0000313" key="4">
    <source>
        <dbReference type="Proteomes" id="UP000605897"/>
    </source>
</evidence>
<organism evidence="3 4">
    <name type="scientific">Amycolatopsis deserti</name>
    <dbReference type="NCBI Taxonomy" id="185696"/>
    <lineage>
        <taxon>Bacteria</taxon>
        <taxon>Bacillati</taxon>
        <taxon>Actinomycetota</taxon>
        <taxon>Actinomycetes</taxon>
        <taxon>Pseudonocardiales</taxon>
        <taxon>Pseudonocardiaceae</taxon>
        <taxon>Amycolatopsis</taxon>
    </lineage>
</organism>
<evidence type="ECO:0000259" key="2">
    <source>
        <dbReference type="Pfam" id="PF22802"/>
    </source>
</evidence>
<sequence length="217" mass="23703">MPHRAGRPRLACAGDTAPGLAPGPGMEHYVPVIEVRPGGRRRIDRVLDPGYVQGLAGLSLEQLRERRDEAAQEETDLSYLRRLLHARIDIVRAEQERRRSGGGSIVDQLATILSDNALRPARGSGRYQQLEPSRAGEYRRQAEALVGNADLTDVGALSDEKLAATLDDYRGEEASVSQRRREVQAVVDRLNAEIAARYAKGSASVDDLLAAERADDA</sequence>
<feature type="region of interest" description="Disordered" evidence="1">
    <location>
        <begin position="1"/>
        <end position="23"/>
    </location>
</feature>
<feature type="domain" description="RsiG-like" evidence="2">
    <location>
        <begin position="149"/>
        <end position="210"/>
    </location>
</feature>
<evidence type="ECO:0000313" key="3">
    <source>
        <dbReference type="EMBL" id="GHF11874.1"/>
    </source>
</evidence>
<comment type="caution">
    <text evidence="3">The sequence shown here is derived from an EMBL/GenBank/DDBJ whole genome shotgun (WGS) entry which is preliminary data.</text>
</comment>
<name>A0ABQ3JF86_9PSEU</name>
<dbReference type="InterPro" id="IPR049575">
    <property type="entry name" value="RsiG-like"/>
</dbReference>
<feature type="domain" description="RsiG-like" evidence="2">
    <location>
        <begin position="52"/>
        <end position="113"/>
    </location>
</feature>
<protein>
    <recommendedName>
        <fullName evidence="2">RsiG-like domain-containing protein</fullName>
    </recommendedName>
</protein>